<organism evidence="2 3">
    <name type="scientific">Metarhizobium album</name>
    <dbReference type="NCBI Taxonomy" id="2182425"/>
    <lineage>
        <taxon>Bacteria</taxon>
        <taxon>Pseudomonadati</taxon>
        <taxon>Pseudomonadota</taxon>
        <taxon>Alphaproteobacteria</taxon>
        <taxon>Hyphomicrobiales</taxon>
        <taxon>Rhizobiaceae</taxon>
        <taxon>Metarhizobium</taxon>
    </lineage>
</organism>
<accession>A0A2U2DVE0</accession>
<dbReference type="Gene3D" id="3.40.50.1820">
    <property type="entry name" value="alpha/beta hydrolase"/>
    <property type="match status" value="1"/>
</dbReference>
<dbReference type="PANTHER" id="PTHR11614">
    <property type="entry name" value="PHOSPHOLIPASE-RELATED"/>
    <property type="match status" value="1"/>
</dbReference>
<dbReference type="SUPFAM" id="SSF53474">
    <property type="entry name" value="alpha/beta-Hydrolases"/>
    <property type="match status" value="1"/>
</dbReference>
<protein>
    <submittedName>
        <fullName evidence="2">Lysophospholipase</fullName>
    </submittedName>
</protein>
<dbReference type="AlphaFoldDB" id="A0A2U2DVE0"/>
<dbReference type="InterPro" id="IPR051044">
    <property type="entry name" value="MAG_DAG_Lipase"/>
</dbReference>
<reference evidence="2 3" key="1">
    <citation type="submission" date="2018-05" db="EMBL/GenBank/DDBJ databases">
        <title>The draft genome of strain NS-104.</title>
        <authorList>
            <person name="Hang P."/>
            <person name="Jiang J."/>
        </authorList>
    </citation>
    <scope>NUCLEOTIDE SEQUENCE [LARGE SCALE GENOMIC DNA]</scope>
    <source>
        <strain evidence="2 3">NS-104</strain>
    </source>
</reference>
<dbReference type="Pfam" id="PF12146">
    <property type="entry name" value="Hydrolase_4"/>
    <property type="match status" value="1"/>
</dbReference>
<dbReference type="Proteomes" id="UP000245252">
    <property type="component" value="Unassembled WGS sequence"/>
</dbReference>
<gene>
    <name evidence="2" type="ORF">DEM27_06385</name>
</gene>
<evidence type="ECO:0000313" key="2">
    <source>
        <dbReference type="EMBL" id="PWE57261.1"/>
    </source>
</evidence>
<dbReference type="EMBL" id="QFBC01000002">
    <property type="protein sequence ID" value="PWE57261.1"/>
    <property type="molecule type" value="Genomic_DNA"/>
</dbReference>
<proteinExistence type="predicted"/>
<evidence type="ECO:0000259" key="1">
    <source>
        <dbReference type="Pfam" id="PF12146"/>
    </source>
</evidence>
<dbReference type="OrthoDB" id="9788260at2"/>
<comment type="caution">
    <text evidence="2">The sequence shown here is derived from an EMBL/GenBank/DDBJ whole genome shotgun (WGS) entry which is preliminary data.</text>
</comment>
<feature type="domain" description="Serine aminopeptidase S33" evidence="1">
    <location>
        <begin position="42"/>
        <end position="294"/>
    </location>
</feature>
<name>A0A2U2DVE0_9HYPH</name>
<keyword evidence="3" id="KW-1185">Reference proteome</keyword>
<dbReference type="InterPro" id="IPR022742">
    <property type="entry name" value="Hydrolase_4"/>
</dbReference>
<dbReference type="RefSeq" id="WP_109457365.1">
    <property type="nucleotide sequence ID" value="NZ_QFBC01000002.1"/>
</dbReference>
<dbReference type="InterPro" id="IPR029058">
    <property type="entry name" value="AB_hydrolase_fold"/>
</dbReference>
<evidence type="ECO:0000313" key="3">
    <source>
        <dbReference type="Proteomes" id="UP000245252"/>
    </source>
</evidence>
<sequence length="322" mass="36053">MGAKLFATPDNPAPDNYTASYFTTHDGIQLRYGIFRSAIVPARGTVVLLHGRNECIEKYFETIRDLNDRGLWVATYDFRGQGGSARLLRDGMPGHVRRFSDYERDLTTFLEDVVLPDTRMPFFLLGHSTGSLIALSAATRLESRIERMVLCAPFIGIAHRSLSLRAIHCLSRLYCLAGLGKLQVGRQTIHSGFENNPLTSDERRFNRNAAFLASHPELGIGLPTALWLREAVTAIRRVTRPEHLARIRIPSLVIAPTRDGVIPYADQERLTRYFRASQLVTIYGSRHEILQERDVYRAQALAAIHAFIPGSDAVEQPAALAD</sequence>